<dbReference type="RefSeq" id="WP_013191977.1">
    <property type="nucleotide sequence ID" value="NC_014248.1"/>
</dbReference>
<dbReference type="HOGENOM" id="CLU_188390_0_0_3"/>
<dbReference type="EMBL" id="CP002059">
    <property type="protein sequence ID" value="ADI64962.1"/>
    <property type="molecule type" value="Genomic_DNA"/>
</dbReference>
<dbReference type="STRING" id="551115.Aazo_3277"/>
<dbReference type="NCBIfam" id="NF041551">
    <property type="entry name" value="YlcI_YnfO_N"/>
    <property type="match status" value="1"/>
</dbReference>
<evidence type="ECO:0000313" key="2">
    <source>
        <dbReference type="Proteomes" id="UP000001511"/>
    </source>
</evidence>
<evidence type="ECO:0000313" key="1">
    <source>
        <dbReference type="EMBL" id="ADI64962.1"/>
    </source>
</evidence>
<organism evidence="1 2">
    <name type="scientific">Nostoc azollae (strain 0708)</name>
    <name type="common">Anabaena azollae (strain 0708)</name>
    <dbReference type="NCBI Taxonomy" id="551115"/>
    <lineage>
        <taxon>Bacteria</taxon>
        <taxon>Bacillati</taxon>
        <taxon>Cyanobacteriota</taxon>
        <taxon>Cyanophyceae</taxon>
        <taxon>Nostocales</taxon>
        <taxon>Nostocaceae</taxon>
        <taxon>Trichormus</taxon>
    </lineage>
</organism>
<gene>
    <name evidence="1" type="ordered locus">Aazo_3277</name>
</gene>
<accession>D7E2E0</accession>
<dbReference type="OrthoDB" id="426748at2"/>
<dbReference type="AlphaFoldDB" id="D7E2E0"/>
<name>D7E2E0_NOSA0</name>
<dbReference type="eggNOG" id="ENOG5032TK7">
    <property type="taxonomic scope" value="Bacteria"/>
</dbReference>
<dbReference type="KEGG" id="naz:Aazo_3277"/>
<reference evidence="1 2" key="1">
    <citation type="journal article" date="2010" name="PLoS ONE">
        <title>Genome erosion in a nitrogen-fixing vertically transmitted endosymbiotic multicellular cyanobacterium.</title>
        <authorList>
            <person name="Ran L."/>
            <person name="Larsson J."/>
            <person name="Vigil-Stenman T."/>
            <person name="Nylander J.A."/>
            <person name="Ininbergs K."/>
            <person name="Zheng W.W."/>
            <person name="Lapidus A."/>
            <person name="Lowry S."/>
            <person name="Haselkorn R."/>
            <person name="Bergman B."/>
        </authorList>
    </citation>
    <scope>NUCLEOTIDE SEQUENCE [LARGE SCALE GENOMIC DNA]</scope>
    <source>
        <strain evidence="1 2">0708</strain>
    </source>
</reference>
<sequence>MKSYFNYIKCNYGTSAISIRIPADLLQQAKQFRESRESFNEMLVDAIARQVRRRWALAAHQRIVGRSAEVEAKTGMQSSSVDLIRQLRAG</sequence>
<proteinExistence type="predicted"/>
<protein>
    <submittedName>
        <fullName evidence="1">Uncharacterized protein</fullName>
    </submittedName>
</protein>
<keyword evidence="2" id="KW-1185">Reference proteome</keyword>
<dbReference type="Proteomes" id="UP000001511">
    <property type="component" value="Chromosome"/>
</dbReference>